<dbReference type="EMBL" id="CP063213">
    <property type="protein sequence ID" value="QOR45677.1"/>
    <property type="molecule type" value="Genomic_DNA"/>
</dbReference>
<proteinExistence type="inferred from homology"/>
<keyword evidence="5 7" id="KW-0472">Membrane</keyword>
<dbReference type="Proteomes" id="UP000595053">
    <property type="component" value="Chromosome"/>
</dbReference>
<dbReference type="HAMAP" id="MF_00631">
    <property type="entry name" value="CrgA"/>
    <property type="match status" value="1"/>
</dbReference>
<evidence type="ECO:0000256" key="2">
    <source>
        <dbReference type="ARBA" id="ARBA00022618"/>
    </source>
</evidence>
<keyword evidence="1 7" id="KW-1003">Cell membrane</keyword>
<keyword evidence="2 7" id="KW-0132">Cell division</keyword>
<keyword evidence="3 7" id="KW-0812">Transmembrane</keyword>
<evidence type="ECO:0000256" key="3">
    <source>
        <dbReference type="ARBA" id="ARBA00022692"/>
    </source>
</evidence>
<sequence length="92" mass="10357">MPESKKRKKVVERRIAQQHADERRHATEPEKRSPSWWVPVMVGLAILGLIIIVTAYITGGRFPIPGLANGNINLFVGIGFMLVGFLMTMGWR</sequence>
<keyword evidence="6 7" id="KW-0131">Cell cycle</keyword>
<protein>
    <recommendedName>
        <fullName evidence="7">Cell division protein CrgA</fullName>
    </recommendedName>
</protein>
<feature type="transmembrane region" description="Helical" evidence="7">
    <location>
        <begin position="72"/>
        <end position="91"/>
    </location>
</feature>
<feature type="compositionally biased region" description="Basic residues" evidence="8">
    <location>
        <begin position="1"/>
        <end position="11"/>
    </location>
</feature>
<keyword evidence="10" id="KW-1185">Reference proteome</keyword>
<reference evidence="9 10" key="1">
    <citation type="submission" date="2020-10" db="EMBL/GenBank/DDBJ databases">
        <title>Trueperella pecoris sp. nov. isolated from bovine and porcine specimens.</title>
        <authorList>
            <person name="Schoenecker L."/>
            <person name="Schnydrig P."/>
            <person name="Brodard I."/>
            <person name="Thomann A."/>
            <person name="Hemphill A."/>
            <person name="Rodriguez-Campos S."/>
            <person name="Perreten V."/>
            <person name="Jores J."/>
            <person name="Kittl S."/>
        </authorList>
    </citation>
    <scope>NUCLEOTIDE SEQUENCE [LARGE SCALE GENOMIC DNA]</scope>
    <source>
        <strain evidence="9 10">15A0121</strain>
    </source>
</reference>
<feature type="compositionally biased region" description="Basic and acidic residues" evidence="8">
    <location>
        <begin position="12"/>
        <end position="32"/>
    </location>
</feature>
<evidence type="ECO:0000256" key="7">
    <source>
        <dbReference type="HAMAP-Rule" id="MF_00631"/>
    </source>
</evidence>
<evidence type="ECO:0000256" key="1">
    <source>
        <dbReference type="ARBA" id="ARBA00022475"/>
    </source>
</evidence>
<evidence type="ECO:0000256" key="6">
    <source>
        <dbReference type="ARBA" id="ARBA00023306"/>
    </source>
</evidence>
<keyword evidence="4 7" id="KW-1133">Transmembrane helix</keyword>
<dbReference type="GO" id="GO:0051301">
    <property type="term" value="P:cell division"/>
    <property type="evidence" value="ECO:0007669"/>
    <property type="project" value="UniProtKB-UniRule"/>
</dbReference>
<evidence type="ECO:0000313" key="9">
    <source>
        <dbReference type="EMBL" id="QOR45677.1"/>
    </source>
</evidence>
<dbReference type="Pfam" id="PF06781">
    <property type="entry name" value="CrgA"/>
    <property type="match status" value="1"/>
</dbReference>
<organism evidence="9 10">
    <name type="scientific">Trueperella pecoris</name>
    <dbReference type="NCBI Taxonomy" id="2733571"/>
    <lineage>
        <taxon>Bacteria</taxon>
        <taxon>Bacillati</taxon>
        <taxon>Actinomycetota</taxon>
        <taxon>Actinomycetes</taxon>
        <taxon>Actinomycetales</taxon>
        <taxon>Actinomycetaceae</taxon>
        <taxon>Trueperella</taxon>
    </lineage>
</organism>
<evidence type="ECO:0000256" key="5">
    <source>
        <dbReference type="ARBA" id="ARBA00023136"/>
    </source>
</evidence>
<comment type="subcellular location">
    <subcellularLocation>
        <location evidence="7">Cell membrane</location>
        <topology evidence="7">Multi-pass membrane protein</topology>
    </subcellularLocation>
</comment>
<comment type="function">
    <text evidence="7">Involved in cell division.</text>
</comment>
<dbReference type="AlphaFoldDB" id="A0A7M1QWZ0"/>
<accession>A0A8A5U5A2</accession>
<evidence type="ECO:0000256" key="4">
    <source>
        <dbReference type="ARBA" id="ARBA00022989"/>
    </source>
</evidence>
<dbReference type="GO" id="GO:0005886">
    <property type="term" value="C:plasma membrane"/>
    <property type="evidence" value="ECO:0007669"/>
    <property type="project" value="UniProtKB-SubCell"/>
</dbReference>
<feature type="region of interest" description="Disordered" evidence="8">
    <location>
        <begin position="1"/>
        <end position="32"/>
    </location>
</feature>
<dbReference type="InterPro" id="IPR009619">
    <property type="entry name" value="CrgA"/>
</dbReference>
<feature type="transmembrane region" description="Helical" evidence="7">
    <location>
        <begin position="36"/>
        <end position="57"/>
    </location>
</feature>
<evidence type="ECO:0000313" key="10">
    <source>
        <dbReference type="Proteomes" id="UP000595053"/>
    </source>
</evidence>
<accession>A0A7M1QWZ0</accession>
<dbReference type="RefSeq" id="WP_193326634.1">
    <property type="nucleotide sequence ID" value="NZ_CP053291.1"/>
</dbReference>
<name>A0A7M1QWZ0_9ACTO</name>
<comment type="similarity">
    <text evidence="7">Belongs to the CrgA family.</text>
</comment>
<evidence type="ECO:0000256" key="8">
    <source>
        <dbReference type="SAM" id="MobiDB-lite"/>
    </source>
</evidence>
<gene>
    <name evidence="7" type="primary">crgA</name>
    <name evidence="9" type="ORF">INS88_00080</name>
</gene>